<evidence type="ECO:0000256" key="16">
    <source>
        <dbReference type="ARBA" id="ARBA00083635"/>
    </source>
</evidence>
<evidence type="ECO:0000256" key="7">
    <source>
        <dbReference type="ARBA" id="ARBA00022842"/>
    </source>
</evidence>
<protein>
    <recommendedName>
        <fullName evidence="12">dITP/XTP pyrophosphatase</fullName>
        <ecNumber evidence="11">3.6.1.66</ecNumber>
    </recommendedName>
    <alternativeName>
        <fullName evidence="13">Non-canonical purine NTP pyrophosphatase</fullName>
    </alternativeName>
    <alternativeName>
        <fullName evidence="14">Non-standard purine NTP pyrophosphatase</fullName>
    </alternativeName>
    <alternativeName>
        <fullName evidence="16">Nucleoside-triphosphate diphosphatase</fullName>
    </alternativeName>
    <alternativeName>
        <fullName evidence="15">Nucleoside-triphosphate pyrophosphatase</fullName>
    </alternativeName>
</protein>
<dbReference type="GO" id="GO:0005829">
    <property type="term" value="C:cytosol"/>
    <property type="evidence" value="ECO:0007669"/>
    <property type="project" value="TreeGrafter"/>
</dbReference>
<dbReference type="GO" id="GO:0035870">
    <property type="term" value="F:dITP diphosphatase activity"/>
    <property type="evidence" value="ECO:0007669"/>
    <property type="project" value="UniProtKB-ARBA"/>
</dbReference>
<dbReference type="EMBL" id="FAXA01000387">
    <property type="protein sequence ID" value="CUV03269.1"/>
    <property type="molecule type" value="Genomic_DNA"/>
</dbReference>
<dbReference type="GO" id="GO:0017111">
    <property type="term" value="F:ribonucleoside triphosphate phosphatase activity"/>
    <property type="evidence" value="ECO:0007669"/>
    <property type="project" value="InterPro"/>
</dbReference>
<comment type="cofactor">
    <cofactor evidence="1">
        <name>Mg(2+)</name>
        <dbReference type="ChEBI" id="CHEBI:18420"/>
    </cofactor>
</comment>
<comment type="similarity">
    <text evidence="2">Belongs to the HAM1 NTPase family.</text>
</comment>
<evidence type="ECO:0000256" key="8">
    <source>
        <dbReference type="ARBA" id="ARBA00023080"/>
    </source>
</evidence>
<dbReference type="AlphaFoldDB" id="A0A160VAW5"/>
<keyword evidence="4" id="KW-0479">Metal-binding</keyword>
<evidence type="ECO:0000256" key="3">
    <source>
        <dbReference type="ARBA" id="ARBA00011738"/>
    </source>
</evidence>
<comment type="subunit">
    <text evidence="3">Homodimer.</text>
</comment>
<evidence type="ECO:0000256" key="2">
    <source>
        <dbReference type="ARBA" id="ARBA00008023"/>
    </source>
</evidence>
<evidence type="ECO:0000256" key="15">
    <source>
        <dbReference type="ARBA" id="ARBA00083186"/>
    </source>
</evidence>
<gene>
    <name evidence="17" type="ORF">MGWOODY_Clf2155</name>
</gene>
<dbReference type="NCBIfam" id="TIGR00042">
    <property type="entry name" value="RdgB/HAM1 family non-canonical purine NTP pyrophosphatase"/>
    <property type="match status" value="1"/>
</dbReference>
<dbReference type="Pfam" id="PF01725">
    <property type="entry name" value="Ham1p_like"/>
    <property type="match status" value="1"/>
</dbReference>
<dbReference type="FunFam" id="3.90.950.10:FF:000001">
    <property type="entry name" value="dITP/XTP pyrophosphatase"/>
    <property type="match status" value="1"/>
</dbReference>
<reference evidence="17" key="1">
    <citation type="submission" date="2015-10" db="EMBL/GenBank/DDBJ databases">
        <authorList>
            <person name="Gilbert D.G."/>
        </authorList>
    </citation>
    <scope>NUCLEOTIDE SEQUENCE</scope>
</reference>
<dbReference type="PANTHER" id="PTHR11067:SF9">
    <property type="entry name" value="INOSINE TRIPHOSPHATE PYROPHOSPHATASE"/>
    <property type="match status" value="1"/>
</dbReference>
<dbReference type="HAMAP" id="MF_01405">
    <property type="entry name" value="Non_canon_purine_NTPase"/>
    <property type="match status" value="1"/>
</dbReference>
<dbReference type="NCBIfam" id="NF011397">
    <property type="entry name" value="PRK14822.1"/>
    <property type="match status" value="1"/>
</dbReference>
<accession>A0A160VAW5</accession>
<dbReference type="Gene3D" id="3.90.950.10">
    <property type="match status" value="1"/>
</dbReference>
<dbReference type="InterPro" id="IPR029001">
    <property type="entry name" value="ITPase-like_fam"/>
</dbReference>
<evidence type="ECO:0000256" key="9">
    <source>
        <dbReference type="ARBA" id="ARBA00051875"/>
    </source>
</evidence>
<evidence type="ECO:0000256" key="4">
    <source>
        <dbReference type="ARBA" id="ARBA00022723"/>
    </source>
</evidence>
<evidence type="ECO:0000256" key="1">
    <source>
        <dbReference type="ARBA" id="ARBA00001946"/>
    </source>
</evidence>
<dbReference type="GO" id="GO:0009146">
    <property type="term" value="P:purine nucleoside triphosphate catabolic process"/>
    <property type="evidence" value="ECO:0007669"/>
    <property type="project" value="UniProtKB-ARBA"/>
</dbReference>
<keyword evidence="6 17" id="KW-0378">Hydrolase</keyword>
<name>A0A160VAW5_9ZZZZ</name>
<dbReference type="InterPro" id="IPR020922">
    <property type="entry name" value="dITP/XTP_pyrophosphatase"/>
</dbReference>
<evidence type="ECO:0000256" key="10">
    <source>
        <dbReference type="ARBA" id="ARBA00052017"/>
    </source>
</evidence>
<dbReference type="GO" id="GO:0036222">
    <property type="term" value="F:XTP diphosphatase activity"/>
    <property type="evidence" value="ECO:0007669"/>
    <property type="project" value="RHEA"/>
</dbReference>
<dbReference type="GO" id="GO:0000166">
    <property type="term" value="F:nucleotide binding"/>
    <property type="evidence" value="ECO:0007669"/>
    <property type="project" value="UniProtKB-KW"/>
</dbReference>
<evidence type="ECO:0000256" key="13">
    <source>
        <dbReference type="ARBA" id="ARBA00075987"/>
    </source>
</evidence>
<evidence type="ECO:0000256" key="14">
    <source>
        <dbReference type="ARBA" id="ARBA00078805"/>
    </source>
</evidence>
<dbReference type="SUPFAM" id="SSF52972">
    <property type="entry name" value="ITPase-like"/>
    <property type="match status" value="1"/>
</dbReference>
<evidence type="ECO:0000313" key="17">
    <source>
        <dbReference type="EMBL" id="CUV03269.1"/>
    </source>
</evidence>
<sequence length="207" mass="22755">MNNKIIQQNQLLIATGNPGKMREYVELLRDIPFELVSLQDLGITHEVDETGDTFEENAWLKASEYAAISGCLTLADDSGLEVDSLSGEPGVRSARYGGDSCTSDEDRVNLLLKNLENVPWEERGARFRCVIAVAQPRKSHQPTLVTQAEGSVAGMIQYNPQGDAGFGYDPVFYVPSYDKTVAQLPLDVKNKISHRANAVQKALEALK</sequence>
<dbReference type="GO" id="GO:0036220">
    <property type="term" value="F:ITP diphosphatase activity"/>
    <property type="evidence" value="ECO:0007669"/>
    <property type="project" value="UniProtKB-EC"/>
</dbReference>
<keyword evidence="5" id="KW-0547">Nucleotide-binding</keyword>
<proteinExistence type="inferred from homology"/>
<comment type="catalytic activity">
    <reaction evidence="10">
        <text>XTP + H2O = XMP + diphosphate + H(+)</text>
        <dbReference type="Rhea" id="RHEA:28610"/>
        <dbReference type="ChEBI" id="CHEBI:15377"/>
        <dbReference type="ChEBI" id="CHEBI:15378"/>
        <dbReference type="ChEBI" id="CHEBI:33019"/>
        <dbReference type="ChEBI" id="CHEBI:57464"/>
        <dbReference type="ChEBI" id="CHEBI:61314"/>
        <dbReference type="EC" id="3.6.1.66"/>
    </reaction>
</comment>
<evidence type="ECO:0000256" key="6">
    <source>
        <dbReference type="ARBA" id="ARBA00022801"/>
    </source>
</evidence>
<dbReference type="GO" id="GO:0009117">
    <property type="term" value="P:nucleotide metabolic process"/>
    <property type="evidence" value="ECO:0007669"/>
    <property type="project" value="UniProtKB-KW"/>
</dbReference>
<dbReference type="EC" id="3.6.1.66" evidence="11"/>
<evidence type="ECO:0000256" key="12">
    <source>
        <dbReference type="ARBA" id="ARBA00071289"/>
    </source>
</evidence>
<organism evidence="17">
    <name type="scientific">hydrothermal vent metagenome</name>
    <dbReference type="NCBI Taxonomy" id="652676"/>
    <lineage>
        <taxon>unclassified sequences</taxon>
        <taxon>metagenomes</taxon>
        <taxon>ecological metagenomes</taxon>
    </lineage>
</organism>
<keyword evidence="8" id="KW-0546">Nucleotide metabolism</keyword>
<dbReference type="InterPro" id="IPR002637">
    <property type="entry name" value="RdgB/HAM1"/>
</dbReference>
<dbReference type="CDD" id="cd00515">
    <property type="entry name" value="HAM1"/>
    <property type="match status" value="1"/>
</dbReference>
<keyword evidence="7" id="KW-0460">Magnesium</keyword>
<comment type="catalytic activity">
    <reaction evidence="9">
        <text>dITP + H2O = dIMP + diphosphate + H(+)</text>
        <dbReference type="Rhea" id="RHEA:28342"/>
        <dbReference type="ChEBI" id="CHEBI:15377"/>
        <dbReference type="ChEBI" id="CHEBI:15378"/>
        <dbReference type="ChEBI" id="CHEBI:33019"/>
        <dbReference type="ChEBI" id="CHEBI:61194"/>
        <dbReference type="ChEBI" id="CHEBI:61382"/>
        <dbReference type="EC" id="3.6.1.66"/>
    </reaction>
</comment>
<dbReference type="GO" id="GO:0046872">
    <property type="term" value="F:metal ion binding"/>
    <property type="evidence" value="ECO:0007669"/>
    <property type="project" value="UniProtKB-KW"/>
</dbReference>
<evidence type="ECO:0000256" key="5">
    <source>
        <dbReference type="ARBA" id="ARBA00022741"/>
    </source>
</evidence>
<dbReference type="PANTHER" id="PTHR11067">
    <property type="entry name" value="INOSINE TRIPHOSPHATE PYROPHOSPHATASE/HAM1 PROTEIN"/>
    <property type="match status" value="1"/>
</dbReference>
<evidence type="ECO:0000256" key="11">
    <source>
        <dbReference type="ARBA" id="ARBA00066468"/>
    </source>
</evidence>